<organism evidence="1 2">
    <name type="scientific">Araneus ventricosus</name>
    <name type="common">Orbweaver spider</name>
    <name type="synonym">Epeira ventricosa</name>
    <dbReference type="NCBI Taxonomy" id="182803"/>
    <lineage>
        <taxon>Eukaryota</taxon>
        <taxon>Metazoa</taxon>
        <taxon>Ecdysozoa</taxon>
        <taxon>Arthropoda</taxon>
        <taxon>Chelicerata</taxon>
        <taxon>Arachnida</taxon>
        <taxon>Araneae</taxon>
        <taxon>Araneomorphae</taxon>
        <taxon>Entelegynae</taxon>
        <taxon>Araneoidea</taxon>
        <taxon>Araneidae</taxon>
        <taxon>Araneus</taxon>
    </lineage>
</organism>
<evidence type="ECO:0000313" key="1">
    <source>
        <dbReference type="EMBL" id="GBN26652.1"/>
    </source>
</evidence>
<comment type="caution">
    <text evidence="1">The sequence shown here is derived from an EMBL/GenBank/DDBJ whole genome shotgun (WGS) entry which is preliminary data.</text>
</comment>
<reference evidence="1 2" key="1">
    <citation type="journal article" date="2019" name="Sci. Rep.">
        <title>Orb-weaving spider Araneus ventricosus genome elucidates the spidroin gene catalogue.</title>
        <authorList>
            <person name="Kono N."/>
            <person name="Nakamura H."/>
            <person name="Ohtoshi R."/>
            <person name="Moran D.A.P."/>
            <person name="Shinohara A."/>
            <person name="Yoshida Y."/>
            <person name="Fujiwara M."/>
            <person name="Mori M."/>
            <person name="Tomita M."/>
            <person name="Arakawa K."/>
        </authorList>
    </citation>
    <scope>NUCLEOTIDE SEQUENCE [LARGE SCALE GENOMIC DNA]</scope>
</reference>
<sequence length="149" mass="17104">MTCFFLKLVIHKRSNLCNCCDGIQRHSIFRPTISAAHARSLHETKIHPQPVTLIPYCSYSSPPAFKTQIPGGPAFLRGRLTTLEFCVFHSRESPPPPRFLYRLHFRSSNPNGAVDIQPFSPHRFYSHQFFALTAGFSLEWFNLRGLKRS</sequence>
<gene>
    <name evidence="1" type="ORF">AVEN_61420_1</name>
</gene>
<accession>A0A4Y2MJI3</accession>
<proteinExistence type="predicted"/>
<dbReference type="EMBL" id="BGPR01007413">
    <property type="protein sequence ID" value="GBN26652.1"/>
    <property type="molecule type" value="Genomic_DNA"/>
</dbReference>
<dbReference type="Proteomes" id="UP000499080">
    <property type="component" value="Unassembled WGS sequence"/>
</dbReference>
<name>A0A4Y2MJI3_ARAVE</name>
<evidence type="ECO:0000313" key="2">
    <source>
        <dbReference type="Proteomes" id="UP000499080"/>
    </source>
</evidence>
<dbReference type="AlphaFoldDB" id="A0A4Y2MJI3"/>
<keyword evidence="2" id="KW-1185">Reference proteome</keyword>
<protein>
    <submittedName>
        <fullName evidence="1">Uncharacterized protein</fullName>
    </submittedName>
</protein>